<evidence type="ECO:0000313" key="1">
    <source>
        <dbReference type="EMBL" id="KAL3952338.1"/>
    </source>
</evidence>
<organism evidence="1 2">
    <name type="scientific">Purpureocillium lilacinum</name>
    <name type="common">Paecilomyces lilacinus</name>
    <dbReference type="NCBI Taxonomy" id="33203"/>
    <lineage>
        <taxon>Eukaryota</taxon>
        <taxon>Fungi</taxon>
        <taxon>Dikarya</taxon>
        <taxon>Ascomycota</taxon>
        <taxon>Pezizomycotina</taxon>
        <taxon>Sordariomycetes</taxon>
        <taxon>Hypocreomycetidae</taxon>
        <taxon>Hypocreales</taxon>
        <taxon>Ophiocordycipitaceae</taxon>
        <taxon>Purpureocillium</taxon>
    </lineage>
</organism>
<proteinExistence type="predicted"/>
<keyword evidence="2" id="KW-1185">Reference proteome</keyword>
<comment type="caution">
    <text evidence="1">The sequence shown here is derived from an EMBL/GenBank/DDBJ whole genome shotgun (WGS) entry which is preliminary data.</text>
</comment>
<gene>
    <name evidence="1" type="ORF">ACCO45_014055</name>
</gene>
<protein>
    <submittedName>
        <fullName evidence="1">Uncharacterized protein</fullName>
    </submittedName>
</protein>
<sequence length="300" mass="32320">MAHHLSRQAALQHEDASGPAIFSPSVARIAASTARDWAYVDSWLASKLPAGRAPPSFERNSETLKALLSLSAHNEAADDERLLLARADDAALDELRTHHQSLPQGGLLPQQSLQANVLAAVEEGMPKEGASALGSLARLAVLAGDAEADPQGLARSIVALQASLFDTEQMAARVEAVLHHAERAAGEAADLLNNLQDHIKVVSSAPPPEHTDRTAAADSSPLPHPTVEDVADQEHHLFELLARRRELEHQMAAFAGLPSDPDMARSEVDALRRQLRAVTSHRDAAFEDLMDRDSPVKRRT</sequence>
<reference evidence="1" key="1">
    <citation type="submission" date="2024-12" db="EMBL/GenBank/DDBJ databases">
        <title>Comparative genomics and development of molecular markers within Purpureocillium lilacinum and among Purpureocillium species.</title>
        <authorList>
            <person name="Yeh Z.-Y."/>
            <person name="Ni N.-T."/>
            <person name="Lo P.-H."/>
            <person name="Mushyakhwo K."/>
            <person name="Lin C.-F."/>
            <person name="Nai Y.-S."/>
        </authorList>
    </citation>
    <scope>NUCLEOTIDE SEQUENCE</scope>
    <source>
        <strain evidence="1">NCHU-NPUST-175</strain>
    </source>
</reference>
<accession>A0ACC4D8N3</accession>
<name>A0ACC4D8N3_PURLI</name>
<dbReference type="Proteomes" id="UP001638806">
    <property type="component" value="Unassembled WGS sequence"/>
</dbReference>
<dbReference type="EMBL" id="JBGNUJ010000013">
    <property type="protein sequence ID" value="KAL3952338.1"/>
    <property type="molecule type" value="Genomic_DNA"/>
</dbReference>
<evidence type="ECO:0000313" key="2">
    <source>
        <dbReference type="Proteomes" id="UP001638806"/>
    </source>
</evidence>